<feature type="region of interest" description="Disordered" evidence="1">
    <location>
        <begin position="125"/>
        <end position="159"/>
    </location>
</feature>
<evidence type="ECO:0000256" key="1">
    <source>
        <dbReference type="SAM" id="MobiDB-lite"/>
    </source>
</evidence>
<accession>A0A8H6RTN2</accession>
<comment type="caution">
    <text evidence="2">The sequence shown here is derived from an EMBL/GenBank/DDBJ whole genome shotgun (WGS) entry which is preliminary data.</text>
</comment>
<dbReference type="OrthoDB" id="3624054at2759"/>
<sequence length="159" mass="17102">MAKEISSTVPENTKQQIADTLVAASFVLHSGGKAVTDFAKVVIGDSKVDSSIEDRKEDEKMVGTNGAFGEGGACTSLARAYAMLLDQGESENAEELKRIALGRFLKEQFTGEVDKSIVLDSSSVQNQGTGAVAQHRTNAKHYEDTGVSYPPKERQHRLA</sequence>
<dbReference type="EMBL" id="JABCIY010000019">
    <property type="protein sequence ID" value="KAF7197014.1"/>
    <property type="molecule type" value="Genomic_DNA"/>
</dbReference>
<keyword evidence="3" id="KW-1185">Reference proteome</keyword>
<dbReference type="Proteomes" id="UP000660729">
    <property type="component" value="Unassembled WGS sequence"/>
</dbReference>
<reference evidence="2" key="1">
    <citation type="submission" date="2020-04" db="EMBL/GenBank/DDBJ databases">
        <title>Draft genome resource of the tomato pathogen Pseudocercospora fuligena.</title>
        <authorList>
            <person name="Zaccaron A."/>
        </authorList>
    </citation>
    <scope>NUCLEOTIDE SEQUENCE</scope>
    <source>
        <strain evidence="2">PF001</strain>
    </source>
</reference>
<gene>
    <name evidence="2" type="ORF">HII31_01439</name>
</gene>
<dbReference type="AlphaFoldDB" id="A0A8H6RTN2"/>
<protein>
    <submittedName>
        <fullName evidence="2">Uncharacterized protein</fullName>
    </submittedName>
</protein>
<evidence type="ECO:0000313" key="3">
    <source>
        <dbReference type="Proteomes" id="UP000660729"/>
    </source>
</evidence>
<organism evidence="2 3">
    <name type="scientific">Pseudocercospora fuligena</name>
    <dbReference type="NCBI Taxonomy" id="685502"/>
    <lineage>
        <taxon>Eukaryota</taxon>
        <taxon>Fungi</taxon>
        <taxon>Dikarya</taxon>
        <taxon>Ascomycota</taxon>
        <taxon>Pezizomycotina</taxon>
        <taxon>Dothideomycetes</taxon>
        <taxon>Dothideomycetidae</taxon>
        <taxon>Mycosphaerellales</taxon>
        <taxon>Mycosphaerellaceae</taxon>
        <taxon>Pseudocercospora</taxon>
    </lineage>
</organism>
<name>A0A8H6RTN2_9PEZI</name>
<evidence type="ECO:0000313" key="2">
    <source>
        <dbReference type="EMBL" id="KAF7197014.1"/>
    </source>
</evidence>
<proteinExistence type="predicted"/>